<dbReference type="EMBL" id="JAXCGZ010007631">
    <property type="protein sequence ID" value="KAK7078899.1"/>
    <property type="molecule type" value="Genomic_DNA"/>
</dbReference>
<comment type="caution">
    <text evidence="4">The sequence shown here is derived from an EMBL/GenBank/DDBJ whole genome shotgun (WGS) entry which is preliminary data.</text>
</comment>
<organism evidence="4 5">
    <name type="scientific">Halocaridina rubra</name>
    <name type="common">Hawaiian red shrimp</name>
    <dbReference type="NCBI Taxonomy" id="373956"/>
    <lineage>
        <taxon>Eukaryota</taxon>
        <taxon>Metazoa</taxon>
        <taxon>Ecdysozoa</taxon>
        <taxon>Arthropoda</taxon>
        <taxon>Crustacea</taxon>
        <taxon>Multicrustacea</taxon>
        <taxon>Malacostraca</taxon>
        <taxon>Eumalacostraca</taxon>
        <taxon>Eucarida</taxon>
        <taxon>Decapoda</taxon>
        <taxon>Pleocyemata</taxon>
        <taxon>Caridea</taxon>
        <taxon>Atyoidea</taxon>
        <taxon>Atyidae</taxon>
        <taxon>Halocaridina</taxon>
    </lineage>
</organism>
<feature type="chain" id="PRO_5042946398" description="Anti-lipopolysaccharide factor" evidence="3">
    <location>
        <begin position="26"/>
        <end position="123"/>
    </location>
</feature>
<keyword evidence="2" id="KW-0044">Antibiotic</keyword>
<feature type="signal peptide" evidence="3">
    <location>
        <begin position="1"/>
        <end position="25"/>
    </location>
</feature>
<keyword evidence="1" id="KW-0929">Antimicrobial</keyword>
<dbReference type="Proteomes" id="UP001381693">
    <property type="component" value="Unassembled WGS sequence"/>
</dbReference>
<keyword evidence="3" id="KW-0732">Signal</keyword>
<proteinExistence type="predicted"/>
<dbReference type="InterPro" id="IPR024509">
    <property type="entry name" value="Anti-LPS_factor/Scygonadin"/>
</dbReference>
<dbReference type="AlphaFoldDB" id="A0AAN8XGS8"/>
<evidence type="ECO:0000256" key="3">
    <source>
        <dbReference type="SAM" id="SignalP"/>
    </source>
</evidence>
<dbReference type="Pfam" id="PF11630">
    <property type="entry name" value="Anti-LPS-SCYG"/>
    <property type="match status" value="1"/>
</dbReference>
<name>A0AAN8XGS8_HALRR</name>
<evidence type="ECO:0000313" key="5">
    <source>
        <dbReference type="Proteomes" id="UP001381693"/>
    </source>
</evidence>
<sequence>MRVALYFSIFMVGVMLAPSVPTCEAQAWKDLAKAVADKLTSLWDTDDLEFLGHECNYSVRPKIRRFQLYFQGRMWCPGWTPIRGEALTRSRSGVVGKTTANFAQKAFESGLITEEEARAWLEG</sequence>
<dbReference type="InterPro" id="IPR038539">
    <property type="entry name" value="Anti-LPS_factor/Scygonadin_sf"/>
</dbReference>
<evidence type="ECO:0000256" key="1">
    <source>
        <dbReference type="ARBA" id="ARBA00022529"/>
    </source>
</evidence>
<evidence type="ECO:0008006" key="6">
    <source>
        <dbReference type="Google" id="ProtNLM"/>
    </source>
</evidence>
<dbReference type="Gene3D" id="3.30.160.320">
    <property type="match status" value="1"/>
</dbReference>
<gene>
    <name evidence="4" type="ORF">SK128_002989</name>
</gene>
<evidence type="ECO:0000256" key="2">
    <source>
        <dbReference type="ARBA" id="ARBA00023022"/>
    </source>
</evidence>
<evidence type="ECO:0000313" key="4">
    <source>
        <dbReference type="EMBL" id="KAK7078899.1"/>
    </source>
</evidence>
<reference evidence="4 5" key="1">
    <citation type="submission" date="2023-11" db="EMBL/GenBank/DDBJ databases">
        <title>Halocaridina rubra genome assembly.</title>
        <authorList>
            <person name="Smith C."/>
        </authorList>
    </citation>
    <scope>NUCLEOTIDE SEQUENCE [LARGE SCALE GENOMIC DNA]</scope>
    <source>
        <strain evidence="4">EP-1</strain>
        <tissue evidence="4">Whole</tissue>
    </source>
</reference>
<protein>
    <recommendedName>
        <fullName evidence="6">Anti-lipopolysaccharide factor</fullName>
    </recommendedName>
</protein>
<keyword evidence="5" id="KW-1185">Reference proteome</keyword>
<dbReference type="GO" id="GO:0042742">
    <property type="term" value="P:defense response to bacterium"/>
    <property type="evidence" value="ECO:0007669"/>
    <property type="project" value="UniProtKB-KW"/>
</dbReference>
<accession>A0AAN8XGS8</accession>